<organism evidence="1 2">
    <name type="scientific">Necator americanus</name>
    <name type="common">Human hookworm</name>
    <dbReference type="NCBI Taxonomy" id="51031"/>
    <lineage>
        <taxon>Eukaryota</taxon>
        <taxon>Metazoa</taxon>
        <taxon>Ecdysozoa</taxon>
        <taxon>Nematoda</taxon>
        <taxon>Chromadorea</taxon>
        <taxon>Rhabditida</taxon>
        <taxon>Rhabditina</taxon>
        <taxon>Rhabditomorpha</taxon>
        <taxon>Strongyloidea</taxon>
        <taxon>Ancylostomatidae</taxon>
        <taxon>Bunostominae</taxon>
        <taxon>Necator</taxon>
    </lineage>
</organism>
<evidence type="ECO:0008006" key="3">
    <source>
        <dbReference type="Google" id="ProtNLM"/>
    </source>
</evidence>
<accession>A0ABR1BKU0</accession>
<dbReference type="Proteomes" id="UP001303046">
    <property type="component" value="Unassembled WGS sequence"/>
</dbReference>
<comment type="caution">
    <text evidence="1">The sequence shown here is derived from an EMBL/GenBank/DDBJ whole genome shotgun (WGS) entry which is preliminary data.</text>
</comment>
<evidence type="ECO:0000313" key="1">
    <source>
        <dbReference type="EMBL" id="KAK6725960.1"/>
    </source>
</evidence>
<reference evidence="1 2" key="1">
    <citation type="submission" date="2023-08" db="EMBL/GenBank/DDBJ databases">
        <title>A Necator americanus chromosomal reference genome.</title>
        <authorList>
            <person name="Ilik V."/>
            <person name="Petrzelkova K.J."/>
            <person name="Pardy F."/>
            <person name="Fuh T."/>
            <person name="Niatou-Singa F.S."/>
            <person name="Gouil Q."/>
            <person name="Baker L."/>
            <person name="Ritchie M.E."/>
            <person name="Jex A.R."/>
            <person name="Gazzola D."/>
            <person name="Li H."/>
            <person name="Toshio Fujiwara R."/>
            <person name="Zhan B."/>
            <person name="Aroian R.V."/>
            <person name="Pafco B."/>
            <person name="Schwarz E.M."/>
        </authorList>
    </citation>
    <scope>NUCLEOTIDE SEQUENCE [LARGE SCALE GENOMIC DNA]</scope>
    <source>
        <strain evidence="1 2">Aroian</strain>
        <tissue evidence="1">Whole animal</tissue>
    </source>
</reference>
<evidence type="ECO:0000313" key="2">
    <source>
        <dbReference type="Proteomes" id="UP001303046"/>
    </source>
</evidence>
<keyword evidence="2" id="KW-1185">Reference proteome</keyword>
<protein>
    <recommendedName>
        <fullName evidence="3">ShKT domain-containing protein</fullName>
    </recommendedName>
</protein>
<name>A0ABR1BKU0_NECAM</name>
<proteinExistence type="predicted"/>
<gene>
    <name evidence="1" type="primary">Necator_chrI.g460</name>
    <name evidence="1" type="ORF">RB195_004338</name>
</gene>
<sequence>MRSSTKCDCSLLNSRRYTWFTKLHTRAWVDGCFYAGVEIKTHKDLRLTGYRFCAPEDKGVTLVSNYHIVPVITYNRIHETQTVLKYRIAPDDQTENTTEQRKATKKPEASLDCKDDERFCPQMMKLKDYCNSNHYSKRLKERICKKSCKLCRMITITTNERFQASAL</sequence>
<dbReference type="EMBL" id="JAVFWL010000001">
    <property type="protein sequence ID" value="KAK6725960.1"/>
    <property type="molecule type" value="Genomic_DNA"/>
</dbReference>